<feature type="transmembrane region" description="Helical" evidence="6">
    <location>
        <begin position="355"/>
        <end position="381"/>
    </location>
</feature>
<comment type="subcellular location">
    <subcellularLocation>
        <location evidence="1">Cell membrane</location>
        <topology evidence="1">Multi-pass membrane protein</topology>
    </subcellularLocation>
</comment>
<comment type="caution">
    <text evidence="7">The sequence shown here is derived from an EMBL/GenBank/DDBJ whole genome shotgun (WGS) entry which is preliminary data.</text>
</comment>
<protein>
    <submittedName>
        <fullName evidence="7">YfcC family protein</fullName>
    </submittedName>
</protein>
<feature type="transmembrane region" description="Helical" evidence="6">
    <location>
        <begin position="393"/>
        <end position="426"/>
    </location>
</feature>
<proteinExistence type="predicted"/>
<reference evidence="7 8" key="1">
    <citation type="submission" date="2020-01" db="EMBL/GenBank/DDBJ databases">
        <title>Spongiivirga citrea KCTC 32990T.</title>
        <authorList>
            <person name="Wang G."/>
        </authorList>
    </citation>
    <scope>NUCLEOTIDE SEQUENCE [LARGE SCALE GENOMIC DNA]</scope>
    <source>
        <strain evidence="7 8">KCTC 32990</strain>
    </source>
</reference>
<dbReference type="RefSeq" id="WP_164033677.1">
    <property type="nucleotide sequence ID" value="NZ_JAABOQ010000008.1"/>
</dbReference>
<feature type="transmembrane region" description="Helical" evidence="6">
    <location>
        <begin position="150"/>
        <end position="170"/>
    </location>
</feature>
<feature type="transmembrane region" description="Helical" evidence="6">
    <location>
        <begin position="291"/>
        <end position="309"/>
    </location>
</feature>
<sequence length="495" mass="53786">MKKFPSAQTILLVISAFVAILTWLIPSGKYDSLLYNADEKVFVITGVDTTEKLPATQESLAKLDVKIPLQNFTSGAIYKPISIPDTYKSVDAEPQGFFEFVKAPIKGIIETADIIFLVLIIGGLVGIVEKTGAFSAGISWLSEFLKGREAILIISTTFLIGLAGTTFGFAEEAIAFLPILIPVFLAAKYDAMVAIASVFLGSQIGTMTSTTNPFATIIASDAAGIKWTSGLEGRIMMFVICITITIVFLLRYARKVRKDPTKSVVYDQREQLQQLFGTSNEGSTLKLTGKLRLILTVFTLSFVVMVIGVSALDWWFVEMTSLFLFSAIIVAIIYRMKESQFVKAFTKGAGELLGVAFIIGLARGISILMADGMISDTILFYASDLTNDMGKGLFINVLFGIYNVIAFFVSSTSGTAVLTMPIMAPLADTVGIGREHIVSAYQLGHGVFNIINPTALVLAFLGVGQLGYDKYLKFVFRLVVILALVCMVFLTISVY</sequence>
<evidence type="ECO:0000256" key="2">
    <source>
        <dbReference type="ARBA" id="ARBA00022475"/>
    </source>
</evidence>
<evidence type="ECO:0000256" key="6">
    <source>
        <dbReference type="SAM" id="Phobius"/>
    </source>
</evidence>
<feature type="transmembrane region" description="Helical" evidence="6">
    <location>
        <begin position="447"/>
        <end position="468"/>
    </location>
</feature>
<dbReference type="Proteomes" id="UP000474296">
    <property type="component" value="Unassembled WGS sequence"/>
</dbReference>
<feature type="transmembrane region" description="Helical" evidence="6">
    <location>
        <begin position="235"/>
        <end position="253"/>
    </location>
</feature>
<keyword evidence="5 6" id="KW-0472">Membrane</keyword>
<dbReference type="InterPro" id="IPR051679">
    <property type="entry name" value="DASS-Related_Transporters"/>
</dbReference>
<feature type="transmembrane region" description="Helical" evidence="6">
    <location>
        <begin position="474"/>
        <end position="494"/>
    </location>
</feature>
<dbReference type="Pfam" id="PF03606">
    <property type="entry name" value="DcuC"/>
    <property type="match status" value="1"/>
</dbReference>
<organism evidence="7 8">
    <name type="scientific">Spongiivirga citrea</name>
    <dbReference type="NCBI Taxonomy" id="1481457"/>
    <lineage>
        <taxon>Bacteria</taxon>
        <taxon>Pseudomonadati</taxon>
        <taxon>Bacteroidota</taxon>
        <taxon>Flavobacteriia</taxon>
        <taxon>Flavobacteriales</taxon>
        <taxon>Flavobacteriaceae</taxon>
        <taxon>Spongiivirga</taxon>
    </lineage>
</organism>
<accession>A0A6M0CM33</accession>
<evidence type="ECO:0000256" key="3">
    <source>
        <dbReference type="ARBA" id="ARBA00022692"/>
    </source>
</evidence>
<dbReference type="InterPro" id="IPR018385">
    <property type="entry name" value="C4_dicarb_anaerob_car-like"/>
</dbReference>
<dbReference type="EMBL" id="JAABOQ010000008">
    <property type="protein sequence ID" value="NER18995.1"/>
    <property type="molecule type" value="Genomic_DNA"/>
</dbReference>
<keyword evidence="3 6" id="KW-0812">Transmembrane</keyword>
<keyword evidence="4 6" id="KW-1133">Transmembrane helix</keyword>
<dbReference type="PANTHER" id="PTHR43652">
    <property type="entry name" value="BASIC AMINO ACID ANTIPORTER YFCC-RELATED"/>
    <property type="match status" value="1"/>
</dbReference>
<gene>
    <name evidence="7" type="ORF">GWK10_17405</name>
</gene>
<evidence type="ECO:0000256" key="5">
    <source>
        <dbReference type="ARBA" id="ARBA00023136"/>
    </source>
</evidence>
<feature type="transmembrane region" description="Helical" evidence="6">
    <location>
        <begin position="6"/>
        <end position="25"/>
    </location>
</feature>
<feature type="transmembrane region" description="Helical" evidence="6">
    <location>
        <begin position="177"/>
        <end position="200"/>
    </location>
</feature>
<dbReference type="PANTHER" id="PTHR43652:SF6">
    <property type="entry name" value="ARGININE REPRESSOR"/>
    <property type="match status" value="1"/>
</dbReference>
<evidence type="ECO:0000313" key="8">
    <source>
        <dbReference type="Proteomes" id="UP000474296"/>
    </source>
</evidence>
<evidence type="ECO:0000313" key="7">
    <source>
        <dbReference type="EMBL" id="NER18995.1"/>
    </source>
</evidence>
<name>A0A6M0CM33_9FLAO</name>
<feature type="transmembrane region" description="Helical" evidence="6">
    <location>
        <begin position="315"/>
        <end position="334"/>
    </location>
</feature>
<evidence type="ECO:0000256" key="1">
    <source>
        <dbReference type="ARBA" id="ARBA00004651"/>
    </source>
</evidence>
<dbReference type="AlphaFoldDB" id="A0A6M0CM33"/>
<keyword evidence="2" id="KW-1003">Cell membrane</keyword>
<feature type="transmembrane region" description="Helical" evidence="6">
    <location>
        <begin position="114"/>
        <end position="138"/>
    </location>
</feature>
<keyword evidence="8" id="KW-1185">Reference proteome</keyword>
<evidence type="ECO:0000256" key="4">
    <source>
        <dbReference type="ARBA" id="ARBA00022989"/>
    </source>
</evidence>
<dbReference type="GO" id="GO:0005886">
    <property type="term" value="C:plasma membrane"/>
    <property type="evidence" value="ECO:0007669"/>
    <property type="project" value="UniProtKB-SubCell"/>
</dbReference>